<evidence type="ECO:0000313" key="2">
    <source>
        <dbReference type="EMBL" id="KAK3399250.1"/>
    </source>
</evidence>
<protein>
    <submittedName>
        <fullName evidence="2">Uncharacterized protein</fullName>
    </submittedName>
</protein>
<keyword evidence="3" id="KW-1185">Reference proteome</keyword>
<feature type="region of interest" description="Disordered" evidence="1">
    <location>
        <begin position="182"/>
        <end position="208"/>
    </location>
</feature>
<organism evidence="2 3">
    <name type="scientific">Sordaria brevicollis</name>
    <dbReference type="NCBI Taxonomy" id="83679"/>
    <lineage>
        <taxon>Eukaryota</taxon>
        <taxon>Fungi</taxon>
        <taxon>Dikarya</taxon>
        <taxon>Ascomycota</taxon>
        <taxon>Pezizomycotina</taxon>
        <taxon>Sordariomycetes</taxon>
        <taxon>Sordariomycetidae</taxon>
        <taxon>Sordariales</taxon>
        <taxon>Sordariaceae</taxon>
        <taxon>Sordaria</taxon>
    </lineage>
</organism>
<reference evidence="2" key="2">
    <citation type="submission" date="2023-07" db="EMBL/GenBank/DDBJ databases">
        <authorList>
            <consortium name="Lawrence Berkeley National Laboratory"/>
            <person name="Haridas S."/>
            <person name="Hensen N."/>
            <person name="Bonometti L."/>
            <person name="Westerberg I."/>
            <person name="Brannstrom I.O."/>
            <person name="Guillou S."/>
            <person name="Cros-Aarteil S."/>
            <person name="Calhoun S."/>
            <person name="Kuo A."/>
            <person name="Mondo S."/>
            <person name="Pangilinan J."/>
            <person name="Riley R."/>
            <person name="LaButti K."/>
            <person name="Andreopoulos B."/>
            <person name="Lipzen A."/>
            <person name="Chen C."/>
            <person name="Yanf M."/>
            <person name="Daum C."/>
            <person name="Ng V."/>
            <person name="Clum A."/>
            <person name="Steindorff A."/>
            <person name="Ohm R."/>
            <person name="Martin F."/>
            <person name="Silar P."/>
            <person name="Natvig D."/>
            <person name="Lalanne C."/>
            <person name="Gautier V."/>
            <person name="Ament-velasquez S.L."/>
            <person name="Kruys A."/>
            <person name="Hutchinson M.I."/>
            <person name="Powell A.J."/>
            <person name="Barry K."/>
            <person name="Miller A.N."/>
            <person name="Grigoriev I.V."/>
            <person name="Debuchy R."/>
            <person name="Gladieux P."/>
            <person name="Thoren M.H."/>
            <person name="Johannesson H."/>
        </authorList>
    </citation>
    <scope>NUCLEOTIDE SEQUENCE</scope>
    <source>
        <strain evidence="2">FGSC 1904</strain>
    </source>
</reference>
<evidence type="ECO:0000256" key="1">
    <source>
        <dbReference type="SAM" id="MobiDB-lite"/>
    </source>
</evidence>
<gene>
    <name evidence="2" type="ORF">B0T20DRAFT_195607</name>
</gene>
<dbReference type="Proteomes" id="UP001281003">
    <property type="component" value="Unassembled WGS sequence"/>
</dbReference>
<feature type="region of interest" description="Disordered" evidence="1">
    <location>
        <begin position="124"/>
        <end position="148"/>
    </location>
</feature>
<dbReference type="AlphaFoldDB" id="A0AAE0UD09"/>
<dbReference type="EMBL" id="JAUTDP010000005">
    <property type="protein sequence ID" value="KAK3399250.1"/>
    <property type="molecule type" value="Genomic_DNA"/>
</dbReference>
<comment type="caution">
    <text evidence="2">The sequence shown here is derived from an EMBL/GenBank/DDBJ whole genome shotgun (WGS) entry which is preliminary data.</text>
</comment>
<sequence>MGLFPACPRLARSLSDCRCPALPLYKRLWKLPRHCLDTTFVKVSKSSQSFPSLGWHRLVHLGLDLVVAQTGRHNHLYLPLVLIINISGTTPSLLWPNQQSLNLSPAEALPQEKTRTHTTTVLKTKITQPDTHTGLRTTQPASPPSARHPHPVCVLPFPSGGCKHPPLPTSINHWWDRGEVVKRARESTPSSSSQGSTEGVLPPSCSPL</sequence>
<evidence type="ECO:0000313" key="3">
    <source>
        <dbReference type="Proteomes" id="UP001281003"/>
    </source>
</evidence>
<name>A0AAE0UD09_SORBR</name>
<feature type="compositionally biased region" description="Low complexity" evidence="1">
    <location>
        <begin position="187"/>
        <end position="199"/>
    </location>
</feature>
<reference evidence="2" key="1">
    <citation type="journal article" date="2023" name="Mol. Phylogenet. Evol.">
        <title>Genome-scale phylogeny and comparative genomics of the fungal order Sordariales.</title>
        <authorList>
            <person name="Hensen N."/>
            <person name="Bonometti L."/>
            <person name="Westerberg I."/>
            <person name="Brannstrom I.O."/>
            <person name="Guillou S."/>
            <person name="Cros-Aarteil S."/>
            <person name="Calhoun S."/>
            <person name="Haridas S."/>
            <person name="Kuo A."/>
            <person name="Mondo S."/>
            <person name="Pangilinan J."/>
            <person name="Riley R."/>
            <person name="LaButti K."/>
            <person name="Andreopoulos B."/>
            <person name="Lipzen A."/>
            <person name="Chen C."/>
            <person name="Yan M."/>
            <person name="Daum C."/>
            <person name="Ng V."/>
            <person name="Clum A."/>
            <person name="Steindorff A."/>
            <person name="Ohm R.A."/>
            <person name="Martin F."/>
            <person name="Silar P."/>
            <person name="Natvig D.O."/>
            <person name="Lalanne C."/>
            <person name="Gautier V."/>
            <person name="Ament-Velasquez S.L."/>
            <person name="Kruys A."/>
            <person name="Hutchinson M.I."/>
            <person name="Powell A.J."/>
            <person name="Barry K."/>
            <person name="Miller A.N."/>
            <person name="Grigoriev I.V."/>
            <person name="Debuchy R."/>
            <person name="Gladieux P."/>
            <person name="Hiltunen Thoren M."/>
            <person name="Johannesson H."/>
        </authorList>
    </citation>
    <scope>NUCLEOTIDE SEQUENCE</scope>
    <source>
        <strain evidence="2">FGSC 1904</strain>
    </source>
</reference>
<feature type="compositionally biased region" description="Polar residues" evidence="1">
    <location>
        <begin position="128"/>
        <end position="139"/>
    </location>
</feature>
<accession>A0AAE0UD09</accession>
<proteinExistence type="predicted"/>